<keyword evidence="8" id="KW-1185">Reference proteome</keyword>
<protein>
    <submittedName>
        <fullName evidence="7">Predicted O-antigen ligase like membrane protein</fullName>
    </submittedName>
</protein>
<feature type="transmembrane region" description="Helical" evidence="5">
    <location>
        <begin position="393"/>
        <end position="411"/>
    </location>
</feature>
<keyword evidence="2 5" id="KW-0812">Transmembrane</keyword>
<evidence type="ECO:0000313" key="8">
    <source>
        <dbReference type="Proteomes" id="UP000032434"/>
    </source>
</evidence>
<dbReference type="HOGENOM" id="CLU_598033_0_0_14"/>
<dbReference type="InParanoid" id="A0A061AAP2"/>
<dbReference type="AlphaFoldDB" id="A0A061AAP2"/>
<feature type="transmembrane region" description="Helical" evidence="5">
    <location>
        <begin position="146"/>
        <end position="167"/>
    </location>
</feature>
<feature type="transmembrane region" description="Helical" evidence="5">
    <location>
        <begin position="118"/>
        <end position="140"/>
    </location>
</feature>
<evidence type="ECO:0000256" key="1">
    <source>
        <dbReference type="ARBA" id="ARBA00004141"/>
    </source>
</evidence>
<name>A0A061AAP2_9MOLU</name>
<dbReference type="InterPro" id="IPR051533">
    <property type="entry name" value="WaaL-like"/>
</dbReference>
<feature type="transmembrane region" description="Helical" evidence="5">
    <location>
        <begin position="290"/>
        <end position="309"/>
    </location>
</feature>
<proteinExistence type="predicted"/>
<dbReference type="InterPro" id="IPR007016">
    <property type="entry name" value="O-antigen_ligase-rel_domated"/>
</dbReference>
<accession>A0A061AAP2</accession>
<evidence type="ECO:0000256" key="5">
    <source>
        <dbReference type="SAM" id="Phobius"/>
    </source>
</evidence>
<feature type="transmembrane region" description="Helical" evidence="5">
    <location>
        <begin position="321"/>
        <end position="343"/>
    </location>
</feature>
<organism evidence="7 8">
    <name type="scientific">Acholeplasma oculi</name>
    <dbReference type="NCBI Taxonomy" id="35623"/>
    <lineage>
        <taxon>Bacteria</taxon>
        <taxon>Bacillati</taxon>
        <taxon>Mycoplasmatota</taxon>
        <taxon>Mollicutes</taxon>
        <taxon>Acholeplasmatales</taxon>
        <taxon>Acholeplasmataceae</taxon>
        <taxon>Acholeplasma</taxon>
    </lineage>
</organism>
<feature type="transmembrane region" description="Helical" evidence="5">
    <location>
        <begin position="68"/>
        <end position="85"/>
    </location>
</feature>
<dbReference type="GO" id="GO:0016874">
    <property type="term" value="F:ligase activity"/>
    <property type="evidence" value="ECO:0007669"/>
    <property type="project" value="UniProtKB-KW"/>
</dbReference>
<feature type="transmembrane region" description="Helical" evidence="5">
    <location>
        <begin position="179"/>
        <end position="203"/>
    </location>
</feature>
<keyword evidence="7" id="KW-0436">Ligase</keyword>
<keyword evidence="3 5" id="KW-1133">Transmembrane helix</keyword>
<dbReference type="EMBL" id="LK028559">
    <property type="protein sequence ID" value="CDR30464.1"/>
    <property type="molecule type" value="Genomic_DNA"/>
</dbReference>
<sequence>MIHKLEQFFKSNKYLLSISIVTFLLWFINIDSIGPKPSFDILEIIGISVFALIISLSLVLFKETIYTFPPLIMSIIMLSNQNMGMTTLNELWIFYIVLVVVIASFIYHMVHFKVKFKLGALGIGLLIVSLAYLLSLSGYFLDQKPFEFSVIFISLMGLIYFLIYAFFKNTSSHTNIQYIFKVFYYLTFIIILQTFVMITFYFIDNAHLGSFTDLIKLGIEERWGYIKDGFFIRLNVGWGLGNNIGGVLAYLLPIQMYELFKSKNIKSIILHLFTLFLTGITIFLTTSRGAYLGVLAFFILFMIGFIKFVKLDYKKYKKLILGSVITLSIILIPVLIFGVQFMAKFMENSTFLNGREEDWGDAIKYFLEYPIFGKSWYSDTWEIHSFRSYHNTILHTLATMGIFGLLALIYHHVELVRLFIKKWSLESFIVISMLVITHVHGLVDNTYYAPMHMIPLLILYVSLENHQKENLLS</sequence>
<dbReference type="Proteomes" id="UP000032434">
    <property type="component" value="Chromosome 1"/>
</dbReference>
<dbReference type="KEGG" id="aoc:Aocu_03910"/>
<dbReference type="PANTHER" id="PTHR37422">
    <property type="entry name" value="TEICHURONIC ACID BIOSYNTHESIS PROTEIN TUAE"/>
    <property type="match status" value="1"/>
</dbReference>
<gene>
    <name evidence="7" type="ORF">Aocu_03910</name>
</gene>
<reference evidence="8" key="1">
    <citation type="submission" date="2014-05" db="EMBL/GenBank/DDBJ databases">
        <authorList>
            <person name="Kube M."/>
        </authorList>
    </citation>
    <scope>NUCLEOTIDE SEQUENCE [LARGE SCALE GENOMIC DNA]</scope>
</reference>
<evidence type="ECO:0000256" key="3">
    <source>
        <dbReference type="ARBA" id="ARBA00022989"/>
    </source>
</evidence>
<dbReference type="STRING" id="35623.Aocu_03910"/>
<comment type="subcellular location">
    <subcellularLocation>
        <location evidence="1">Membrane</location>
        <topology evidence="1">Multi-pass membrane protein</topology>
    </subcellularLocation>
</comment>
<feature type="domain" description="O-antigen ligase-related" evidence="6">
    <location>
        <begin position="273"/>
        <end position="409"/>
    </location>
</feature>
<feature type="transmembrane region" description="Helical" evidence="5">
    <location>
        <begin position="230"/>
        <end position="252"/>
    </location>
</feature>
<feature type="transmembrane region" description="Helical" evidence="5">
    <location>
        <begin position="12"/>
        <end position="29"/>
    </location>
</feature>
<evidence type="ECO:0000256" key="4">
    <source>
        <dbReference type="ARBA" id="ARBA00023136"/>
    </source>
</evidence>
<dbReference type="PANTHER" id="PTHR37422:SF17">
    <property type="entry name" value="O-ANTIGEN LIGASE"/>
    <property type="match status" value="1"/>
</dbReference>
<dbReference type="GO" id="GO:0016020">
    <property type="term" value="C:membrane"/>
    <property type="evidence" value="ECO:0007669"/>
    <property type="project" value="UniProtKB-SubCell"/>
</dbReference>
<evidence type="ECO:0000259" key="6">
    <source>
        <dbReference type="Pfam" id="PF04932"/>
    </source>
</evidence>
<feature type="transmembrane region" description="Helical" evidence="5">
    <location>
        <begin position="264"/>
        <end position="284"/>
    </location>
</feature>
<dbReference type="Pfam" id="PF04932">
    <property type="entry name" value="Wzy_C"/>
    <property type="match status" value="1"/>
</dbReference>
<feature type="transmembrane region" description="Helical" evidence="5">
    <location>
        <begin position="41"/>
        <end position="61"/>
    </location>
</feature>
<keyword evidence="4 5" id="KW-0472">Membrane</keyword>
<evidence type="ECO:0000313" key="7">
    <source>
        <dbReference type="EMBL" id="CDR30464.1"/>
    </source>
</evidence>
<dbReference type="PATRIC" id="fig|35623.3.peg.391"/>
<dbReference type="RefSeq" id="WP_045749011.1">
    <property type="nucleotide sequence ID" value="NZ_FUZK01000006.1"/>
</dbReference>
<evidence type="ECO:0000256" key="2">
    <source>
        <dbReference type="ARBA" id="ARBA00022692"/>
    </source>
</evidence>
<feature type="transmembrane region" description="Helical" evidence="5">
    <location>
        <begin position="423"/>
        <end position="441"/>
    </location>
</feature>
<feature type="transmembrane region" description="Helical" evidence="5">
    <location>
        <begin position="91"/>
        <end position="111"/>
    </location>
</feature>